<evidence type="ECO:0000313" key="2">
    <source>
        <dbReference type="EMBL" id="JAD44460.1"/>
    </source>
</evidence>
<reference evidence="2" key="1">
    <citation type="submission" date="2014-09" db="EMBL/GenBank/DDBJ databases">
        <authorList>
            <person name="Magalhaes I.L.F."/>
            <person name="Oliveira U."/>
            <person name="Santos F.R."/>
            <person name="Vidigal T.H.D.A."/>
            <person name="Brescovit A.D."/>
            <person name="Santos A.J."/>
        </authorList>
    </citation>
    <scope>NUCLEOTIDE SEQUENCE</scope>
    <source>
        <tissue evidence="2">Shoot tissue taken approximately 20 cm above the soil surface</tissue>
    </source>
</reference>
<feature type="compositionally biased region" description="Polar residues" evidence="1">
    <location>
        <begin position="102"/>
        <end position="113"/>
    </location>
</feature>
<sequence>MAATSIRVVRYHDPLVSLLDLIHCSTFSYAEDQSRLSSIHLALKPTRIEPAHPWHCCPGSKGLPCLDHVSATQCSSSHRQSSNQGSSHIETAGSSRARRPVSGSNSRTRSKQPVGSGEADRRSKLEG</sequence>
<feature type="compositionally biased region" description="Low complexity" evidence="1">
    <location>
        <begin position="74"/>
        <end position="87"/>
    </location>
</feature>
<accession>A0A0A9A625</accession>
<dbReference type="EMBL" id="GBRH01253435">
    <property type="protein sequence ID" value="JAD44460.1"/>
    <property type="molecule type" value="Transcribed_RNA"/>
</dbReference>
<evidence type="ECO:0000256" key="1">
    <source>
        <dbReference type="SAM" id="MobiDB-lite"/>
    </source>
</evidence>
<feature type="region of interest" description="Disordered" evidence="1">
    <location>
        <begin position="74"/>
        <end position="127"/>
    </location>
</feature>
<dbReference type="AlphaFoldDB" id="A0A0A9A625"/>
<reference evidence="2" key="2">
    <citation type="journal article" date="2015" name="Data Brief">
        <title>Shoot transcriptome of the giant reed, Arundo donax.</title>
        <authorList>
            <person name="Barrero R.A."/>
            <person name="Guerrero F.D."/>
            <person name="Moolhuijzen P."/>
            <person name="Goolsby J.A."/>
            <person name="Tidwell J."/>
            <person name="Bellgard S.E."/>
            <person name="Bellgard M.I."/>
        </authorList>
    </citation>
    <scope>NUCLEOTIDE SEQUENCE</scope>
    <source>
        <tissue evidence="2">Shoot tissue taken approximately 20 cm above the soil surface</tissue>
    </source>
</reference>
<name>A0A0A9A625_ARUDO</name>
<proteinExistence type="predicted"/>
<organism evidence="2">
    <name type="scientific">Arundo donax</name>
    <name type="common">Giant reed</name>
    <name type="synonym">Donax arundinaceus</name>
    <dbReference type="NCBI Taxonomy" id="35708"/>
    <lineage>
        <taxon>Eukaryota</taxon>
        <taxon>Viridiplantae</taxon>
        <taxon>Streptophyta</taxon>
        <taxon>Embryophyta</taxon>
        <taxon>Tracheophyta</taxon>
        <taxon>Spermatophyta</taxon>
        <taxon>Magnoliopsida</taxon>
        <taxon>Liliopsida</taxon>
        <taxon>Poales</taxon>
        <taxon>Poaceae</taxon>
        <taxon>PACMAD clade</taxon>
        <taxon>Arundinoideae</taxon>
        <taxon>Arundineae</taxon>
        <taxon>Arundo</taxon>
    </lineage>
</organism>
<protein>
    <submittedName>
        <fullName evidence="2">Uncharacterized protein</fullName>
    </submittedName>
</protein>
<feature type="compositionally biased region" description="Basic and acidic residues" evidence="1">
    <location>
        <begin position="118"/>
        <end position="127"/>
    </location>
</feature>